<keyword evidence="2" id="KW-0732">Signal</keyword>
<feature type="region of interest" description="Disordered" evidence="1">
    <location>
        <begin position="25"/>
        <end position="57"/>
    </location>
</feature>
<evidence type="ECO:0000256" key="1">
    <source>
        <dbReference type="SAM" id="MobiDB-lite"/>
    </source>
</evidence>
<evidence type="ECO:0000313" key="3">
    <source>
        <dbReference type="EMBL" id="PWN37614.1"/>
    </source>
</evidence>
<dbReference type="AlphaFoldDB" id="A0A316VK58"/>
<feature type="compositionally biased region" description="Basic and acidic residues" evidence="1">
    <location>
        <begin position="46"/>
        <end position="57"/>
    </location>
</feature>
<name>A0A316VK58_9BASI</name>
<evidence type="ECO:0000256" key="2">
    <source>
        <dbReference type="SAM" id="SignalP"/>
    </source>
</evidence>
<dbReference type="InParanoid" id="A0A316VK58"/>
<feature type="compositionally biased region" description="Basic and acidic residues" evidence="1">
    <location>
        <begin position="190"/>
        <end position="200"/>
    </location>
</feature>
<dbReference type="GeneID" id="37022484"/>
<feature type="chain" id="PRO_5016432743" evidence="2">
    <location>
        <begin position="24"/>
        <end position="207"/>
    </location>
</feature>
<proteinExistence type="predicted"/>
<feature type="compositionally biased region" description="Basic residues" evidence="1">
    <location>
        <begin position="176"/>
        <end position="189"/>
    </location>
</feature>
<feature type="region of interest" description="Disordered" evidence="1">
    <location>
        <begin position="175"/>
        <end position="207"/>
    </location>
</feature>
<organism evidence="3 4">
    <name type="scientific">Meira miltonrushii</name>
    <dbReference type="NCBI Taxonomy" id="1280837"/>
    <lineage>
        <taxon>Eukaryota</taxon>
        <taxon>Fungi</taxon>
        <taxon>Dikarya</taxon>
        <taxon>Basidiomycota</taxon>
        <taxon>Ustilaginomycotina</taxon>
        <taxon>Exobasidiomycetes</taxon>
        <taxon>Exobasidiales</taxon>
        <taxon>Brachybasidiaceae</taxon>
        <taxon>Meira</taxon>
    </lineage>
</organism>
<accession>A0A316VK58</accession>
<dbReference type="RefSeq" id="XP_025357916.1">
    <property type="nucleotide sequence ID" value="XM_025500703.1"/>
</dbReference>
<dbReference type="Proteomes" id="UP000245771">
    <property type="component" value="Unassembled WGS sequence"/>
</dbReference>
<protein>
    <submittedName>
        <fullName evidence="3">Uncharacterized protein</fullName>
    </submittedName>
</protein>
<gene>
    <name evidence="3" type="ORF">FA14DRAFT_176903</name>
</gene>
<evidence type="ECO:0000313" key="4">
    <source>
        <dbReference type="Proteomes" id="UP000245771"/>
    </source>
</evidence>
<feature type="compositionally biased region" description="Polar residues" evidence="1">
    <location>
        <begin position="25"/>
        <end position="45"/>
    </location>
</feature>
<sequence>MKKAIFAIIVLLLVQNVFETAVAGSSDSPVQFTPSHSNEATNQSTPEKRPNNYQKRKDSKIAKLEKLGVETNVAKTMVMKYLSGYHSKWTKKNKEKELTVKRESYHRRYNIIKDKANERRKERYHERKATEPNFLQSRRKTTQDRFEATVRSNLKKGMTQTQAKEEAGKYIDTYRMKSRQSLRQRRLEKKQKEAQHDDHTSVNVSRT</sequence>
<dbReference type="EMBL" id="KZ819602">
    <property type="protein sequence ID" value="PWN37614.1"/>
    <property type="molecule type" value="Genomic_DNA"/>
</dbReference>
<reference evidence="3 4" key="1">
    <citation type="journal article" date="2018" name="Mol. Biol. Evol.">
        <title>Broad Genomic Sampling Reveals a Smut Pathogenic Ancestry of the Fungal Clade Ustilaginomycotina.</title>
        <authorList>
            <person name="Kijpornyongpan T."/>
            <person name="Mondo S.J."/>
            <person name="Barry K."/>
            <person name="Sandor L."/>
            <person name="Lee J."/>
            <person name="Lipzen A."/>
            <person name="Pangilinan J."/>
            <person name="LaButti K."/>
            <person name="Hainaut M."/>
            <person name="Henrissat B."/>
            <person name="Grigoriev I.V."/>
            <person name="Spatafora J.W."/>
            <person name="Aime M.C."/>
        </authorList>
    </citation>
    <scope>NUCLEOTIDE SEQUENCE [LARGE SCALE GENOMIC DNA]</scope>
    <source>
        <strain evidence="3 4">MCA 3882</strain>
    </source>
</reference>
<feature type="signal peptide" evidence="2">
    <location>
        <begin position="1"/>
        <end position="23"/>
    </location>
</feature>
<keyword evidence="4" id="KW-1185">Reference proteome</keyword>